<evidence type="ECO:0000256" key="1">
    <source>
        <dbReference type="SAM" id="MobiDB-lite"/>
    </source>
</evidence>
<dbReference type="EMBL" id="CALNXK010000195">
    <property type="protein sequence ID" value="CAH3174961.1"/>
    <property type="molecule type" value="Genomic_DNA"/>
</dbReference>
<feature type="region of interest" description="Disordered" evidence="1">
    <location>
        <begin position="1"/>
        <end position="45"/>
    </location>
</feature>
<evidence type="ECO:0000313" key="4">
    <source>
        <dbReference type="Proteomes" id="UP001159405"/>
    </source>
</evidence>
<feature type="transmembrane region" description="Helical" evidence="2">
    <location>
        <begin position="97"/>
        <end position="120"/>
    </location>
</feature>
<proteinExistence type="predicted"/>
<accession>A0ABN8R9H5</accession>
<organism evidence="3 4">
    <name type="scientific">Porites lobata</name>
    <dbReference type="NCBI Taxonomy" id="104759"/>
    <lineage>
        <taxon>Eukaryota</taxon>
        <taxon>Metazoa</taxon>
        <taxon>Cnidaria</taxon>
        <taxon>Anthozoa</taxon>
        <taxon>Hexacorallia</taxon>
        <taxon>Scleractinia</taxon>
        <taxon>Fungiina</taxon>
        <taxon>Poritidae</taxon>
        <taxon>Porites</taxon>
    </lineage>
</organism>
<sequence>MEEANKLVYSNATDTMSESHLLAPPQEPSRNYRSHSLKTQSQPFLFPPRTKRRTLSLPSTKPIIPPFIVISDYQGNNISEREDGESRCEYHKECMAWYTPVVGFSCSVLIYFCSCALAYYSKAS</sequence>
<reference evidence="3 4" key="1">
    <citation type="submission" date="2022-05" db="EMBL/GenBank/DDBJ databases">
        <authorList>
            <consortium name="Genoscope - CEA"/>
            <person name="William W."/>
        </authorList>
    </citation>
    <scope>NUCLEOTIDE SEQUENCE [LARGE SCALE GENOMIC DNA]</scope>
</reference>
<feature type="compositionally biased region" description="Polar residues" evidence="1">
    <location>
        <begin position="8"/>
        <end position="18"/>
    </location>
</feature>
<keyword evidence="2" id="KW-1133">Transmembrane helix</keyword>
<keyword evidence="2" id="KW-0812">Transmembrane</keyword>
<evidence type="ECO:0000256" key="2">
    <source>
        <dbReference type="SAM" id="Phobius"/>
    </source>
</evidence>
<comment type="caution">
    <text evidence="3">The sequence shown here is derived from an EMBL/GenBank/DDBJ whole genome shotgun (WGS) entry which is preliminary data.</text>
</comment>
<evidence type="ECO:0000313" key="3">
    <source>
        <dbReference type="EMBL" id="CAH3174961.1"/>
    </source>
</evidence>
<keyword evidence="4" id="KW-1185">Reference proteome</keyword>
<name>A0ABN8R9H5_9CNID</name>
<keyword evidence="2" id="KW-0472">Membrane</keyword>
<protein>
    <submittedName>
        <fullName evidence="3">Uncharacterized protein</fullName>
    </submittedName>
</protein>
<gene>
    <name evidence="3" type="ORF">PLOB_00015553</name>
</gene>
<dbReference type="Proteomes" id="UP001159405">
    <property type="component" value="Unassembled WGS sequence"/>
</dbReference>